<keyword evidence="3" id="KW-1185">Reference proteome</keyword>
<feature type="coiled-coil region" evidence="1">
    <location>
        <begin position="244"/>
        <end position="282"/>
    </location>
</feature>
<organism evidence="2 3">
    <name type="scientific">Acropora cervicornis</name>
    <name type="common">Staghorn coral</name>
    <dbReference type="NCBI Taxonomy" id="6130"/>
    <lineage>
        <taxon>Eukaryota</taxon>
        <taxon>Metazoa</taxon>
        <taxon>Cnidaria</taxon>
        <taxon>Anthozoa</taxon>
        <taxon>Hexacorallia</taxon>
        <taxon>Scleractinia</taxon>
        <taxon>Astrocoeniina</taxon>
        <taxon>Acroporidae</taxon>
        <taxon>Acropora</taxon>
    </lineage>
</organism>
<protein>
    <submittedName>
        <fullName evidence="2">Uncharacterized protein</fullName>
    </submittedName>
</protein>
<dbReference type="AlphaFoldDB" id="A0AAD9VH84"/>
<dbReference type="EMBL" id="JARQWQ010000002">
    <property type="protein sequence ID" value="KAK2573812.1"/>
    <property type="molecule type" value="Genomic_DNA"/>
</dbReference>
<feature type="coiled-coil region" evidence="1">
    <location>
        <begin position="176"/>
        <end position="217"/>
    </location>
</feature>
<reference evidence="2" key="2">
    <citation type="journal article" date="2023" name="Science">
        <title>Genomic signatures of disease resistance in endangered staghorn corals.</title>
        <authorList>
            <person name="Vollmer S.V."/>
            <person name="Selwyn J.D."/>
            <person name="Despard B.A."/>
            <person name="Roesel C.L."/>
        </authorList>
    </citation>
    <scope>NUCLEOTIDE SEQUENCE</scope>
    <source>
        <strain evidence="2">K2</strain>
    </source>
</reference>
<dbReference type="Proteomes" id="UP001249851">
    <property type="component" value="Unassembled WGS sequence"/>
</dbReference>
<keyword evidence="1" id="KW-0175">Coiled coil</keyword>
<sequence length="316" mass="37894">MVEHWVAEVFPPKFQFESVEEMLENPELEDAKSQKTNFYGEMYRKVYCEEEGVCQSRKQRSELAQSIEITDNKHTVSSVKVDAKRKIQKRLEREDKSDSLWGESELKMLRRFLQKAKMQNLELAAILESTQDEIKLWKEKYQKLHETEKIEKNAFFCQKKKYEKLKVNYRAVKDDVRRYHANLKITREDYEELKNEKKEVEQLLSETKSELHKEKLKNEVLQGRLKGQKREFEENKKYVEYFLEQQYQLEKGQLQKEIDILREKLEKEKRENDVNKKALQHLRSHFSCLLMKQDNAGGTTAVEKVLSVIDIDYIPM</sequence>
<feature type="coiled-coil region" evidence="1">
    <location>
        <begin position="113"/>
        <end position="147"/>
    </location>
</feature>
<proteinExistence type="predicted"/>
<comment type="caution">
    <text evidence="2">The sequence shown here is derived from an EMBL/GenBank/DDBJ whole genome shotgun (WGS) entry which is preliminary data.</text>
</comment>
<name>A0AAD9VH84_ACRCE</name>
<gene>
    <name evidence="2" type="ORF">P5673_001513</name>
</gene>
<accession>A0AAD9VH84</accession>
<evidence type="ECO:0000313" key="2">
    <source>
        <dbReference type="EMBL" id="KAK2573812.1"/>
    </source>
</evidence>
<reference evidence="2" key="1">
    <citation type="journal article" date="2023" name="G3 (Bethesda)">
        <title>Whole genome assembly and annotation of the endangered Caribbean coral Acropora cervicornis.</title>
        <authorList>
            <person name="Selwyn J.D."/>
            <person name="Vollmer S.V."/>
        </authorList>
    </citation>
    <scope>NUCLEOTIDE SEQUENCE</scope>
    <source>
        <strain evidence="2">K2</strain>
    </source>
</reference>
<evidence type="ECO:0000256" key="1">
    <source>
        <dbReference type="SAM" id="Coils"/>
    </source>
</evidence>
<evidence type="ECO:0000313" key="3">
    <source>
        <dbReference type="Proteomes" id="UP001249851"/>
    </source>
</evidence>